<protein>
    <submittedName>
        <fullName evidence="1">Putative pectate lyase C</fullName>
    </submittedName>
</protein>
<reference evidence="1" key="1">
    <citation type="submission" date="2016-03" db="EMBL/GenBank/DDBJ databases">
        <title>Draft genome sequence of Rosellinia necatrix.</title>
        <authorList>
            <person name="Kanematsu S."/>
        </authorList>
    </citation>
    <scope>NUCLEOTIDE SEQUENCE [LARGE SCALE GENOMIC DNA]</scope>
    <source>
        <strain evidence="1">W97</strain>
    </source>
</reference>
<dbReference type="EMBL" id="DF977446">
    <property type="protein sequence ID" value="GAW25020.1"/>
    <property type="molecule type" value="Genomic_DNA"/>
</dbReference>
<name>A0A1S8A5P6_ROSNE</name>
<gene>
    <name evidence="1" type="ORF">SAMD00023353_0100670</name>
</gene>
<proteinExistence type="predicted"/>
<dbReference type="AlphaFoldDB" id="A0A1S8A5P6"/>
<accession>A0A1S8A5P6</accession>
<keyword evidence="1" id="KW-0456">Lyase</keyword>
<dbReference type="GO" id="GO:0016829">
    <property type="term" value="F:lyase activity"/>
    <property type="evidence" value="ECO:0007669"/>
    <property type="project" value="UniProtKB-KW"/>
</dbReference>
<sequence length="73" mass="8053">MALLALDHDSPLPYTVMPPPGAVCPAMYTFFDTTTRDVMLIVPPTSNTTIRFACDTASRNEPVPVSLYHTARR</sequence>
<keyword evidence="2" id="KW-1185">Reference proteome</keyword>
<dbReference type="Proteomes" id="UP000054516">
    <property type="component" value="Unassembled WGS sequence"/>
</dbReference>
<evidence type="ECO:0000313" key="2">
    <source>
        <dbReference type="Proteomes" id="UP000054516"/>
    </source>
</evidence>
<organism evidence="1">
    <name type="scientific">Rosellinia necatrix</name>
    <name type="common">White root-rot fungus</name>
    <dbReference type="NCBI Taxonomy" id="77044"/>
    <lineage>
        <taxon>Eukaryota</taxon>
        <taxon>Fungi</taxon>
        <taxon>Dikarya</taxon>
        <taxon>Ascomycota</taxon>
        <taxon>Pezizomycotina</taxon>
        <taxon>Sordariomycetes</taxon>
        <taxon>Xylariomycetidae</taxon>
        <taxon>Xylariales</taxon>
        <taxon>Xylariaceae</taxon>
        <taxon>Rosellinia</taxon>
    </lineage>
</organism>
<evidence type="ECO:0000313" key="1">
    <source>
        <dbReference type="EMBL" id="GAW25020.1"/>
    </source>
</evidence>